<name>A0A8H5ZAP9_COCSA</name>
<gene>
    <name evidence="1" type="ORF">GGP41_009654</name>
</gene>
<dbReference type="AlphaFoldDB" id="A0A8H5ZAP9"/>
<protein>
    <submittedName>
        <fullName evidence="1">Uncharacterized protein</fullName>
    </submittedName>
</protein>
<evidence type="ECO:0000313" key="1">
    <source>
        <dbReference type="EMBL" id="KAF5845847.1"/>
    </source>
</evidence>
<dbReference type="Proteomes" id="UP000624244">
    <property type="component" value="Unassembled WGS sequence"/>
</dbReference>
<accession>A0A8H5ZAP9</accession>
<reference evidence="1" key="1">
    <citation type="submission" date="2019-11" db="EMBL/GenBank/DDBJ databases">
        <title>Bipolaris sorokiniana Genome sequencing.</title>
        <authorList>
            <person name="Wang H."/>
        </authorList>
    </citation>
    <scope>NUCLEOTIDE SEQUENCE</scope>
</reference>
<dbReference type="EMBL" id="WNKQ01000018">
    <property type="protein sequence ID" value="KAF5845847.1"/>
    <property type="molecule type" value="Genomic_DNA"/>
</dbReference>
<proteinExistence type="predicted"/>
<organism evidence="1 2">
    <name type="scientific">Cochliobolus sativus</name>
    <name type="common">Common root rot and spot blotch fungus</name>
    <name type="synonym">Bipolaris sorokiniana</name>
    <dbReference type="NCBI Taxonomy" id="45130"/>
    <lineage>
        <taxon>Eukaryota</taxon>
        <taxon>Fungi</taxon>
        <taxon>Dikarya</taxon>
        <taxon>Ascomycota</taxon>
        <taxon>Pezizomycotina</taxon>
        <taxon>Dothideomycetes</taxon>
        <taxon>Pleosporomycetidae</taxon>
        <taxon>Pleosporales</taxon>
        <taxon>Pleosporineae</taxon>
        <taxon>Pleosporaceae</taxon>
        <taxon>Bipolaris</taxon>
    </lineage>
</organism>
<evidence type="ECO:0000313" key="2">
    <source>
        <dbReference type="Proteomes" id="UP000624244"/>
    </source>
</evidence>
<sequence>MPLNSVLDTLGLLARNPPIWMEAAKVMYGPNITITSSYPKSIQTICWPTEVEDEADQLLIDFLGNVTNFLSVNPMAYNLTAEFDAANPDVALRVPLGFSSGRISVMSEVPDYVLPLGETPYNSLITGHVEYLPVTANLLVAKGCDDMLFSLISELYDAGILKESKVGQSGVTGGEILYRRGMPFP</sequence>
<comment type="caution">
    <text evidence="1">The sequence shown here is derived from an EMBL/GenBank/DDBJ whole genome shotgun (WGS) entry which is preliminary data.</text>
</comment>